<feature type="compositionally biased region" description="Low complexity" evidence="1">
    <location>
        <begin position="156"/>
        <end position="172"/>
    </location>
</feature>
<keyword evidence="3" id="KW-1185">Reference proteome</keyword>
<evidence type="ECO:0000313" key="2">
    <source>
        <dbReference type="EMBL" id="MCP2163059.1"/>
    </source>
</evidence>
<accession>A0ABT1H816</accession>
<protein>
    <submittedName>
        <fullName evidence="2">Uncharacterized protein</fullName>
    </submittedName>
</protein>
<dbReference type="EMBL" id="JAMTCG010000011">
    <property type="protein sequence ID" value="MCP2163059.1"/>
    <property type="molecule type" value="Genomic_DNA"/>
</dbReference>
<feature type="region of interest" description="Disordered" evidence="1">
    <location>
        <begin position="114"/>
        <end position="191"/>
    </location>
</feature>
<feature type="region of interest" description="Disordered" evidence="1">
    <location>
        <begin position="1"/>
        <end position="26"/>
    </location>
</feature>
<comment type="caution">
    <text evidence="2">The sequence shown here is derived from an EMBL/GenBank/DDBJ whole genome shotgun (WGS) entry which is preliminary data.</text>
</comment>
<organism evidence="2 3">
    <name type="scientific">Williamsia serinedens</name>
    <dbReference type="NCBI Taxonomy" id="391736"/>
    <lineage>
        <taxon>Bacteria</taxon>
        <taxon>Bacillati</taxon>
        <taxon>Actinomycetota</taxon>
        <taxon>Actinomycetes</taxon>
        <taxon>Mycobacteriales</taxon>
        <taxon>Nocardiaceae</taxon>
        <taxon>Williamsia</taxon>
    </lineage>
</organism>
<gene>
    <name evidence="2" type="ORF">LX12_004272</name>
</gene>
<reference evidence="2 3" key="1">
    <citation type="submission" date="2022-06" db="EMBL/GenBank/DDBJ databases">
        <title>Genomic Encyclopedia of Archaeal and Bacterial Type Strains, Phase II (KMG-II): from individual species to whole genera.</title>
        <authorList>
            <person name="Goeker M."/>
        </authorList>
    </citation>
    <scope>NUCLEOTIDE SEQUENCE [LARGE SCALE GENOMIC DNA]</scope>
    <source>
        <strain evidence="2 3">DSM 45037</strain>
    </source>
</reference>
<dbReference type="RefSeq" id="WP_253656632.1">
    <property type="nucleotide sequence ID" value="NZ_BAAAOE010000002.1"/>
</dbReference>
<evidence type="ECO:0000313" key="3">
    <source>
        <dbReference type="Proteomes" id="UP001205740"/>
    </source>
</evidence>
<evidence type="ECO:0000256" key="1">
    <source>
        <dbReference type="SAM" id="MobiDB-lite"/>
    </source>
</evidence>
<name>A0ABT1H816_9NOCA</name>
<sequence length="191" mass="19307">MPSTGTKVSARSKAREKLAAAREAQRQREALAEQNLATLLSADDVIAKARRTQQRAIDAAQASYDAAVAAAGKVFESATAAARAEQAAAAAAMKDAGETIATIAELADLSPREVSALIREHTDGRPAAGDDTTSSDDPASGTPGNAIDPDGDSQESESAAADDSAPSPTPGDDTGDVSDDAGQREWAGATA</sequence>
<dbReference type="Proteomes" id="UP001205740">
    <property type="component" value="Unassembled WGS sequence"/>
</dbReference>
<proteinExistence type="predicted"/>
<feature type="compositionally biased region" description="Basic and acidic residues" evidence="1">
    <location>
        <begin position="13"/>
        <end position="26"/>
    </location>
</feature>